<proteinExistence type="predicted"/>
<evidence type="ECO:0000313" key="3">
    <source>
        <dbReference type="Proteomes" id="UP000031501"/>
    </source>
</evidence>
<feature type="transmembrane region" description="Helical" evidence="1">
    <location>
        <begin position="12"/>
        <end position="30"/>
    </location>
</feature>
<dbReference type="RefSeq" id="WP_039648030.1">
    <property type="nucleotide sequence ID" value="NZ_CP021080.1"/>
</dbReference>
<dbReference type="Proteomes" id="UP000031501">
    <property type="component" value="Chromosome"/>
</dbReference>
<protein>
    <recommendedName>
        <fullName evidence="4">BMP family ABC transporter substrate-binding protein</fullName>
    </recommendedName>
</protein>
<keyword evidence="1" id="KW-0812">Transmembrane</keyword>
<keyword evidence="3" id="KW-1185">Reference proteome</keyword>
<evidence type="ECO:0008006" key="4">
    <source>
        <dbReference type="Google" id="ProtNLM"/>
    </source>
</evidence>
<dbReference type="AlphaFoldDB" id="A0A221P4R9"/>
<dbReference type="OrthoDB" id="4232078at2"/>
<dbReference type="EMBL" id="CP022433">
    <property type="protein sequence ID" value="ASN27152.1"/>
    <property type="molecule type" value="Genomic_DNA"/>
</dbReference>
<accession>A0A221P4R9</accession>
<evidence type="ECO:0000313" key="2">
    <source>
        <dbReference type="EMBL" id="ASN27152.1"/>
    </source>
</evidence>
<dbReference type="STRING" id="1355015.LK06_026365"/>
<dbReference type="KEGG" id="splu:LK06_026365"/>
<sequence length="174" mass="18611">MRTEYRQLLLRYVLPAVLLGAVAAAVLVLLPDSGNTTSTQAPAAQNISGRPRVCLLQTDTHSTSDRTTEQQVWSALQRVTPSGRVNLQRLSAGSATGRQLAPYLNSLVARHCRLIIAVGRPLAEPVKHNSAQHPHQRYALVAAATGTRRVAAIPPTSSGLDKQLAAVLTDVVPM</sequence>
<keyword evidence="1" id="KW-0472">Membrane</keyword>
<name>A0A221P4R9_9ACTN</name>
<organism evidence="2 3">
    <name type="scientific">Streptomyces pluripotens</name>
    <dbReference type="NCBI Taxonomy" id="1355015"/>
    <lineage>
        <taxon>Bacteria</taxon>
        <taxon>Bacillati</taxon>
        <taxon>Actinomycetota</taxon>
        <taxon>Actinomycetes</taxon>
        <taxon>Kitasatosporales</taxon>
        <taxon>Streptomycetaceae</taxon>
        <taxon>Streptomyces</taxon>
    </lineage>
</organism>
<evidence type="ECO:0000256" key="1">
    <source>
        <dbReference type="SAM" id="Phobius"/>
    </source>
</evidence>
<keyword evidence="1" id="KW-1133">Transmembrane helix</keyword>
<gene>
    <name evidence="2" type="ORF">LK07_27520</name>
</gene>
<dbReference type="Gene3D" id="3.40.50.2300">
    <property type="match status" value="1"/>
</dbReference>
<reference evidence="2 3" key="1">
    <citation type="submission" date="2017-07" db="EMBL/GenBank/DDBJ databases">
        <title>Genome sequence of Streptomyces pluripotens MUSC 137T.</title>
        <authorList>
            <person name="Ser H.-L."/>
            <person name="Lee L.-H."/>
        </authorList>
    </citation>
    <scope>NUCLEOTIDE SEQUENCE [LARGE SCALE GENOMIC DNA]</scope>
    <source>
        <strain evidence="2 3">MUSC 137</strain>
    </source>
</reference>